<evidence type="ECO:0000256" key="4">
    <source>
        <dbReference type="ARBA" id="ARBA00022777"/>
    </source>
</evidence>
<feature type="domain" description="PH" evidence="6">
    <location>
        <begin position="19"/>
        <end position="141"/>
    </location>
</feature>
<evidence type="ECO:0000256" key="3">
    <source>
        <dbReference type="ARBA" id="ARBA00022741"/>
    </source>
</evidence>
<dbReference type="SUPFAM" id="SSF50729">
    <property type="entry name" value="PH domain-like"/>
    <property type="match status" value="1"/>
</dbReference>
<dbReference type="InterPro" id="IPR011009">
    <property type="entry name" value="Kinase-like_dom_sf"/>
</dbReference>
<reference evidence="8" key="1">
    <citation type="journal article" date="2011" name="PLoS Biol.">
        <title>Gene gain and loss during evolution of obligate parasitism in the white rust pathogen of Arabidopsis thaliana.</title>
        <authorList>
            <person name="Kemen E."/>
            <person name="Gardiner A."/>
            <person name="Schultz-Larsen T."/>
            <person name="Kemen A.C."/>
            <person name="Balmuth A.L."/>
            <person name="Robert-Seilaniantz A."/>
            <person name="Bailey K."/>
            <person name="Holub E."/>
            <person name="Studholme D.J."/>
            <person name="Maclean D."/>
            <person name="Jones J.D."/>
        </authorList>
    </citation>
    <scope>NUCLEOTIDE SEQUENCE</scope>
</reference>
<keyword evidence="3" id="KW-0547">Nucleotide-binding</keyword>
<keyword evidence="5" id="KW-0067">ATP-binding</keyword>
<dbReference type="HOGENOM" id="CLU_367059_0_0_1"/>
<dbReference type="InterPro" id="IPR001849">
    <property type="entry name" value="PH_domain"/>
</dbReference>
<dbReference type="PROSITE" id="PS50003">
    <property type="entry name" value="PH_DOMAIN"/>
    <property type="match status" value="1"/>
</dbReference>
<accession>F0W2X0</accession>
<dbReference type="SUPFAM" id="SSF56112">
    <property type="entry name" value="Protein kinase-like (PK-like)"/>
    <property type="match status" value="1"/>
</dbReference>
<evidence type="ECO:0000259" key="6">
    <source>
        <dbReference type="PROSITE" id="PS50003"/>
    </source>
</evidence>
<dbReference type="InterPro" id="IPR011993">
    <property type="entry name" value="PH-like_dom_sf"/>
</dbReference>
<dbReference type="InterPro" id="IPR000719">
    <property type="entry name" value="Prot_kinase_dom"/>
</dbReference>
<keyword evidence="1" id="KW-0723">Serine/threonine-protein kinase</keyword>
<gene>
    <name evidence="8" type="primary">AlNc14C11G1349</name>
    <name evidence="8" type="ORF">ALNC14_015500</name>
</gene>
<proteinExistence type="predicted"/>
<feature type="domain" description="Protein kinase" evidence="7">
    <location>
        <begin position="161"/>
        <end position="502"/>
    </location>
</feature>
<evidence type="ECO:0000313" key="8">
    <source>
        <dbReference type="EMBL" id="CCA15407.1"/>
    </source>
</evidence>
<evidence type="ECO:0000256" key="2">
    <source>
        <dbReference type="ARBA" id="ARBA00022679"/>
    </source>
</evidence>
<dbReference type="InterPro" id="IPR008271">
    <property type="entry name" value="Ser/Thr_kinase_AS"/>
</dbReference>
<dbReference type="Gene3D" id="1.10.490.160">
    <property type="match status" value="1"/>
</dbReference>
<dbReference type="GO" id="GO:0007165">
    <property type="term" value="P:signal transduction"/>
    <property type="evidence" value="ECO:0007669"/>
    <property type="project" value="TreeGrafter"/>
</dbReference>
<protein>
    <submittedName>
        <fullName evidence="8">Protein kinase putative</fullName>
    </submittedName>
</protein>
<evidence type="ECO:0000256" key="5">
    <source>
        <dbReference type="ARBA" id="ARBA00022840"/>
    </source>
</evidence>
<dbReference type="GO" id="GO:0005524">
    <property type="term" value="F:ATP binding"/>
    <property type="evidence" value="ECO:0007669"/>
    <property type="project" value="UniProtKB-KW"/>
</dbReference>
<reference evidence="8" key="2">
    <citation type="submission" date="2011-02" db="EMBL/GenBank/DDBJ databases">
        <authorList>
            <person name="MacLean D."/>
        </authorList>
    </citation>
    <scope>NUCLEOTIDE SEQUENCE</scope>
</reference>
<dbReference type="PROSITE" id="PS00108">
    <property type="entry name" value="PROTEIN_KINASE_ST"/>
    <property type="match status" value="1"/>
</dbReference>
<dbReference type="SMART" id="SM00220">
    <property type="entry name" value="S_TKc"/>
    <property type="match status" value="1"/>
</dbReference>
<sequence>MGLSHLFCGGSYGPKYKRQIVHEGALQYQSRKHVWKERWFSLEANSYGLFKKTLSGRVLLAGCTSQHFVLIQSVQPLSSIRELTDESTSTISRIQESKQHIKAIKKFGFSVLTKKNTWVTFHTATHEEECNWVMTMVQYSHGFTREITEMLTDRKLLDGRYTLIRELGRGASGVVSLHMCQGRPYAIKKLFTVKEKKNVLKPLKPSNITVDEAPPTPAKFRAIPESVRREIAVLKKATLLPYVIQLHDIILDMENKQYYLVMEYMGGGSVAEWDPKEMKYKMAIPHDDNMIRTYFTQVIIALRALHSNGLCHRDIKPENLMVSEDLTTCKVGDLGVAQYFVKEDHVQQASLAGDFDVRDEFPNGGLKKISSINENSENNLSPLEVGDIQSRLSIVLERHEVALTDTKGTYPFLPPEALSNGKYGGFKADIWAAGVTLYALMFEKLPFFSISTLELFEQIQSSSLDFPEACEDNLLKDLLQKMLMKDAHERIDIDQILHHTWLALTPDRVHQHVKASDERRSSIVVKDHEVHSIFSTLQCHIGSKICRKATGKTDNATPLVKPSSNCISMSPSSKIVLSAWIDLESIAVTTPFDWTRLAPILPNATCSGSGSPTSRQENLKNRKILCVSQMMKCITAAGCLISREIARERERQQGHTRMGPLVIQCSKSSLKQPNGSRLDTIRLPWEFDLLMDSIMRSVQDVWAQDLRNQGWEVGEVFDAQAKLHPLLKSFSDLNDDEKAATRRGIALTLKKCLVDGYEFSFQRRMISGKG</sequence>
<dbReference type="AlphaFoldDB" id="F0W2X0"/>
<evidence type="ECO:0000259" key="7">
    <source>
        <dbReference type="PROSITE" id="PS50011"/>
    </source>
</evidence>
<dbReference type="Gene3D" id="2.30.29.30">
    <property type="entry name" value="Pleckstrin-homology domain (PH domain)/Phosphotyrosine-binding domain (PTB)"/>
    <property type="match status" value="1"/>
</dbReference>
<keyword evidence="4 8" id="KW-0418">Kinase</keyword>
<keyword evidence="2" id="KW-0808">Transferase</keyword>
<evidence type="ECO:0000256" key="1">
    <source>
        <dbReference type="ARBA" id="ARBA00022527"/>
    </source>
</evidence>
<dbReference type="Pfam" id="PF02026">
    <property type="entry name" value="RyR"/>
    <property type="match status" value="1"/>
</dbReference>
<organism evidence="8">
    <name type="scientific">Albugo laibachii Nc14</name>
    <dbReference type="NCBI Taxonomy" id="890382"/>
    <lineage>
        <taxon>Eukaryota</taxon>
        <taxon>Sar</taxon>
        <taxon>Stramenopiles</taxon>
        <taxon>Oomycota</taxon>
        <taxon>Peronosporomycetes</taxon>
        <taxon>Albuginales</taxon>
        <taxon>Albuginaceae</taxon>
        <taxon>Albugo</taxon>
    </lineage>
</organism>
<dbReference type="PANTHER" id="PTHR43895">
    <property type="entry name" value="CALCIUM/CALMODULIN-DEPENDENT PROTEIN KINASE KINASE-RELATED"/>
    <property type="match status" value="1"/>
</dbReference>
<dbReference type="InterPro" id="IPR003032">
    <property type="entry name" value="Ryanodine_rcpt"/>
</dbReference>
<dbReference type="EMBL" id="FR824056">
    <property type="protein sequence ID" value="CCA15407.1"/>
    <property type="molecule type" value="Genomic_DNA"/>
</dbReference>
<dbReference type="PANTHER" id="PTHR43895:SF150">
    <property type="entry name" value="SERINE_THREONINE-PROTEIN KINASE STK11"/>
    <property type="match status" value="1"/>
</dbReference>
<dbReference type="PROSITE" id="PS50011">
    <property type="entry name" value="PROTEIN_KINASE_DOM"/>
    <property type="match status" value="1"/>
</dbReference>
<name>F0W2X0_9STRA</name>
<dbReference type="Pfam" id="PF00069">
    <property type="entry name" value="Pkinase"/>
    <property type="match status" value="2"/>
</dbReference>
<dbReference type="GO" id="GO:0004674">
    <property type="term" value="F:protein serine/threonine kinase activity"/>
    <property type="evidence" value="ECO:0007669"/>
    <property type="project" value="UniProtKB-KW"/>
</dbReference>
<dbReference type="Gene3D" id="1.10.510.10">
    <property type="entry name" value="Transferase(Phosphotransferase) domain 1"/>
    <property type="match status" value="2"/>
</dbReference>